<dbReference type="AlphaFoldDB" id="A0A645I2Z8"/>
<protein>
    <submittedName>
        <fullName evidence="1">Uncharacterized protein</fullName>
    </submittedName>
</protein>
<evidence type="ECO:0000313" key="1">
    <source>
        <dbReference type="EMBL" id="MPN45667.1"/>
    </source>
</evidence>
<proteinExistence type="predicted"/>
<organism evidence="1">
    <name type="scientific">bioreactor metagenome</name>
    <dbReference type="NCBI Taxonomy" id="1076179"/>
    <lineage>
        <taxon>unclassified sequences</taxon>
        <taxon>metagenomes</taxon>
        <taxon>ecological metagenomes</taxon>
    </lineage>
</organism>
<sequence length="70" mass="8005">MIASIAQQLLEHPSQQIDMPKAIAMGVVSGGYACFYHGGTFYEKESGEKRKKIESFYNEYLIQIQKNYPQ</sequence>
<gene>
    <name evidence="1" type="ORF">SDC9_193236</name>
</gene>
<dbReference type="EMBL" id="VSSQ01105725">
    <property type="protein sequence ID" value="MPN45667.1"/>
    <property type="molecule type" value="Genomic_DNA"/>
</dbReference>
<reference evidence="1" key="1">
    <citation type="submission" date="2019-08" db="EMBL/GenBank/DDBJ databases">
        <authorList>
            <person name="Kucharzyk K."/>
            <person name="Murdoch R.W."/>
            <person name="Higgins S."/>
            <person name="Loffler F."/>
        </authorList>
    </citation>
    <scope>NUCLEOTIDE SEQUENCE</scope>
</reference>
<accession>A0A645I2Z8</accession>
<comment type="caution">
    <text evidence="1">The sequence shown here is derived from an EMBL/GenBank/DDBJ whole genome shotgun (WGS) entry which is preliminary data.</text>
</comment>
<name>A0A645I2Z8_9ZZZZ</name>